<protein>
    <recommendedName>
        <fullName evidence="5">Acetylornithine aminotransferase</fullName>
        <shortName evidence="5">ACOAT</shortName>
        <ecNumber evidence="5">2.6.1.11</ecNumber>
    </recommendedName>
</protein>
<comment type="catalytic activity">
    <reaction evidence="5">
        <text>N(2)-acetyl-L-ornithine + 2-oxoglutarate = N-acetyl-L-glutamate 5-semialdehyde + L-glutamate</text>
        <dbReference type="Rhea" id="RHEA:18049"/>
        <dbReference type="ChEBI" id="CHEBI:16810"/>
        <dbReference type="ChEBI" id="CHEBI:29123"/>
        <dbReference type="ChEBI" id="CHEBI:29985"/>
        <dbReference type="ChEBI" id="CHEBI:57805"/>
        <dbReference type="EC" id="2.6.1.11"/>
    </reaction>
</comment>
<feature type="binding site" evidence="5">
    <location>
        <position position="278"/>
    </location>
    <ligand>
        <name>N(2)-acetyl-L-ornithine</name>
        <dbReference type="ChEBI" id="CHEBI:57805"/>
    </ligand>
</feature>
<dbReference type="InterPro" id="IPR004636">
    <property type="entry name" value="AcOrn/SuccOrn_fam"/>
</dbReference>
<name>A0ABY4L0P9_THEAE</name>
<feature type="binding site" evidence="5">
    <location>
        <begin position="107"/>
        <end position="108"/>
    </location>
    <ligand>
        <name>pyridoxal 5'-phosphate</name>
        <dbReference type="ChEBI" id="CHEBI:597326"/>
    </ligand>
</feature>
<dbReference type="EMBL" id="CP051627">
    <property type="protein sequence ID" value="UPT21267.1"/>
    <property type="molecule type" value="Genomic_DNA"/>
</dbReference>
<feature type="binding site" evidence="5">
    <location>
        <position position="139"/>
    </location>
    <ligand>
        <name>N(2)-acetyl-L-ornithine</name>
        <dbReference type="ChEBI" id="CHEBI:57805"/>
    </ligand>
</feature>
<comment type="cofactor">
    <cofactor evidence="5">
        <name>pyridoxal 5'-phosphate</name>
        <dbReference type="ChEBI" id="CHEBI:597326"/>
    </cofactor>
    <text evidence="5">Binds 1 pyridoxal phosphate per subunit.</text>
</comment>
<evidence type="ECO:0000256" key="5">
    <source>
        <dbReference type="HAMAP-Rule" id="MF_01107"/>
    </source>
</evidence>
<dbReference type="Gene3D" id="3.40.640.10">
    <property type="entry name" value="Type I PLP-dependent aspartate aminotransferase-like (Major domain)"/>
    <property type="match status" value="1"/>
</dbReference>
<sequence>MSTTEQLQKRFDAVLMPNYGTPPVALVRGEGCRVVDADGRSYLDLIAGIAVSSLGHGHPALVRAVTEQVAAIAHTSNLFLHEREVELAEKLVALLGGPARVFFANSGTEANEAALKLVRRAAGPERTYYVSTVAGFHGRTSGALALTGKPAIRDPFGPFGMDVRFVPHGDVEALREAVTDECVAVFVEPVQGEAGVVPASEGYLAAVREICDAAGAALVLDEIQSGIGRTGRWFAHQAEGVRPDVLTLAKGLGGGLPIGACVGFGRYGTAFAKGDHGSTFGGNPVAAAAALAVLDTIERDNLLDSVTELGDLLAAEIGAVDHPLLAGVRGVGLWRGIQLTAPAAGHVQTRAAEAGFLVNAVTPDVVRLAPPLTITRAEVLEFTGALPGILAAAARDAEEDGRR</sequence>
<accession>A0ABY4L0P9</accession>
<evidence type="ECO:0000313" key="6">
    <source>
        <dbReference type="EMBL" id="UPT21267.1"/>
    </source>
</evidence>
<comment type="similarity">
    <text evidence="5">Belongs to the class-III pyridoxal-phosphate-dependent aminotransferase family. ArgD subfamily.</text>
</comment>
<keyword evidence="3 5" id="KW-0808">Transferase</keyword>
<dbReference type="NCBIfam" id="TIGR00707">
    <property type="entry name" value="argD"/>
    <property type="match status" value="1"/>
</dbReference>
<evidence type="ECO:0000256" key="1">
    <source>
        <dbReference type="ARBA" id="ARBA00022576"/>
    </source>
</evidence>
<dbReference type="NCBIfam" id="NF002874">
    <property type="entry name" value="PRK03244.1"/>
    <property type="match status" value="1"/>
</dbReference>
<dbReference type="GO" id="GO:0003992">
    <property type="term" value="F:N2-acetyl-L-ornithine:2-oxoglutarate 5-aminotransferase activity"/>
    <property type="evidence" value="ECO:0007669"/>
    <property type="project" value="UniProtKB-EC"/>
</dbReference>
<dbReference type="InterPro" id="IPR005814">
    <property type="entry name" value="Aminotrans_3"/>
</dbReference>
<dbReference type="InterPro" id="IPR050103">
    <property type="entry name" value="Class-III_PLP-dep_AT"/>
</dbReference>
<dbReference type="InterPro" id="IPR015424">
    <property type="entry name" value="PyrdxlP-dep_Trfase"/>
</dbReference>
<dbReference type="RefSeq" id="WP_248593576.1">
    <property type="nucleotide sequence ID" value="NZ_BAABEB010000002.1"/>
</dbReference>
<dbReference type="SUPFAM" id="SSF53383">
    <property type="entry name" value="PLP-dependent transferases"/>
    <property type="match status" value="1"/>
</dbReference>
<keyword evidence="2 5" id="KW-0028">Amino-acid biosynthesis</keyword>
<dbReference type="HAMAP" id="MF_01107">
    <property type="entry name" value="ArgD_aminotrans_3"/>
    <property type="match status" value="1"/>
</dbReference>
<comment type="miscellaneous">
    <text evidence="5">May also have succinyldiaminopimelate aminotransferase activity, thus carrying out the corresponding step in lysine biosynthesis.</text>
</comment>
<comment type="subunit">
    <text evidence="5">Homodimer.</text>
</comment>
<comment type="subcellular location">
    <subcellularLocation>
        <location evidence="5">Cytoplasm</location>
    </subcellularLocation>
</comment>
<evidence type="ECO:0000313" key="7">
    <source>
        <dbReference type="Proteomes" id="UP000832041"/>
    </source>
</evidence>
<feature type="binding site" evidence="5">
    <location>
        <position position="279"/>
    </location>
    <ligand>
        <name>pyridoxal 5'-phosphate</name>
        <dbReference type="ChEBI" id="CHEBI:597326"/>
    </ligand>
</feature>
<dbReference type="PIRSF" id="PIRSF000521">
    <property type="entry name" value="Transaminase_4ab_Lys_Orn"/>
    <property type="match status" value="1"/>
</dbReference>
<dbReference type="PANTHER" id="PTHR11986:SF79">
    <property type="entry name" value="ACETYLORNITHINE AMINOTRANSFERASE, MITOCHONDRIAL"/>
    <property type="match status" value="1"/>
</dbReference>
<keyword evidence="1 5" id="KW-0032">Aminotransferase</keyword>
<evidence type="ECO:0000256" key="3">
    <source>
        <dbReference type="ARBA" id="ARBA00022679"/>
    </source>
</evidence>
<comment type="pathway">
    <text evidence="5">Amino-acid biosynthesis; L-arginine biosynthesis; N(2)-acetyl-L-ornithine from L-glutamate: step 4/4.</text>
</comment>
<dbReference type="CDD" id="cd00610">
    <property type="entry name" value="OAT_like"/>
    <property type="match status" value="1"/>
</dbReference>
<dbReference type="EC" id="2.6.1.11" evidence="5"/>
<keyword evidence="5" id="KW-0055">Arginine biosynthesis</keyword>
<dbReference type="InterPro" id="IPR015422">
    <property type="entry name" value="PyrdxlP-dep_Trfase_small"/>
</dbReference>
<proteinExistence type="inferred from homology"/>
<keyword evidence="5" id="KW-0963">Cytoplasm</keyword>
<dbReference type="NCBIfam" id="NF002325">
    <property type="entry name" value="PRK01278.1"/>
    <property type="match status" value="1"/>
</dbReference>
<dbReference type="InterPro" id="IPR015421">
    <property type="entry name" value="PyrdxlP-dep_Trfase_major"/>
</dbReference>
<dbReference type="PANTHER" id="PTHR11986">
    <property type="entry name" value="AMINOTRANSFERASE CLASS III"/>
    <property type="match status" value="1"/>
</dbReference>
<keyword evidence="7" id="KW-1185">Reference proteome</keyword>
<evidence type="ECO:0000256" key="4">
    <source>
        <dbReference type="ARBA" id="ARBA00022898"/>
    </source>
</evidence>
<organism evidence="6 7">
    <name type="scientific">Thermobifida alba</name>
    <name type="common">Thermomonospora alba</name>
    <dbReference type="NCBI Taxonomy" id="53522"/>
    <lineage>
        <taxon>Bacteria</taxon>
        <taxon>Bacillati</taxon>
        <taxon>Actinomycetota</taxon>
        <taxon>Actinomycetes</taxon>
        <taxon>Streptosporangiales</taxon>
        <taxon>Nocardiopsidaceae</taxon>
        <taxon>Thermobifida</taxon>
    </lineage>
</organism>
<gene>
    <name evidence="5" type="primary">argD</name>
    <name evidence="6" type="ORF">FOF52_10105</name>
</gene>
<dbReference type="Gene3D" id="3.90.1150.10">
    <property type="entry name" value="Aspartate Aminotransferase, domain 1"/>
    <property type="match status" value="1"/>
</dbReference>
<evidence type="ECO:0000256" key="2">
    <source>
        <dbReference type="ARBA" id="ARBA00022605"/>
    </source>
</evidence>
<reference evidence="6 7" key="1">
    <citation type="submission" date="2020-04" db="EMBL/GenBank/DDBJ databases">
        <title>Thermobifida alba genome sequencing and assembly.</title>
        <authorList>
            <person name="Luzics S."/>
            <person name="Horvath B."/>
            <person name="Nagy I."/>
            <person name="Toth A."/>
            <person name="Nagy I."/>
            <person name="Kukolya J."/>
        </authorList>
    </citation>
    <scope>NUCLEOTIDE SEQUENCE [LARGE SCALE GENOMIC DNA]</scope>
    <source>
        <strain evidence="6 7">DSM 43795</strain>
    </source>
</reference>
<dbReference type="Proteomes" id="UP000832041">
    <property type="component" value="Chromosome"/>
</dbReference>
<dbReference type="InterPro" id="IPR049704">
    <property type="entry name" value="Aminotrans_3_PPA_site"/>
</dbReference>
<keyword evidence="4 5" id="KW-0663">Pyridoxal phosphate</keyword>
<dbReference type="Pfam" id="PF00202">
    <property type="entry name" value="Aminotran_3"/>
    <property type="match status" value="1"/>
</dbReference>
<feature type="binding site" evidence="5">
    <location>
        <begin position="221"/>
        <end position="224"/>
    </location>
    <ligand>
        <name>pyridoxal 5'-phosphate</name>
        <dbReference type="ChEBI" id="CHEBI:597326"/>
    </ligand>
</feature>
<feature type="modified residue" description="N6-(pyridoxal phosphate)lysine" evidence="5">
    <location>
        <position position="250"/>
    </location>
</feature>
<dbReference type="PROSITE" id="PS00600">
    <property type="entry name" value="AA_TRANSFER_CLASS_3"/>
    <property type="match status" value="1"/>
</dbReference>
<feature type="binding site" evidence="5">
    <location>
        <position position="136"/>
    </location>
    <ligand>
        <name>pyridoxal 5'-phosphate</name>
        <dbReference type="ChEBI" id="CHEBI:597326"/>
    </ligand>
</feature>